<keyword evidence="1" id="KW-0808">Transferase</keyword>
<dbReference type="InterPro" id="IPR000182">
    <property type="entry name" value="GNAT_dom"/>
</dbReference>
<keyword evidence="2" id="KW-0012">Acyltransferase</keyword>
<dbReference type="SUPFAM" id="SSF55729">
    <property type="entry name" value="Acyl-CoA N-acyltransferases (Nat)"/>
    <property type="match status" value="1"/>
</dbReference>
<dbReference type="EMBL" id="BAABJP010000007">
    <property type="protein sequence ID" value="GAA5152279.1"/>
    <property type="molecule type" value="Genomic_DNA"/>
</dbReference>
<dbReference type="Gene3D" id="3.40.630.30">
    <property type="match status" value="1"/>
</dbReference>
<evidence type="ECO:0000256" key="1">
    <source>
        <dbReference type="ARBA" id="ARBA00022679"/>
    </source>
</evidence>
<dbReference type="CDD" id="cd04301">
    <property type="entry name" value="NAT_SF"/>
    <property type="match status" value="1"/>
</dbReference>
<dbReference type="PANTHER" id="PTHR43877">
    <property type="entry name" value="AMINOALKYLPHOSPHONATE N-ACETYLTRANSFERASE-RELATED-RELATED"/>
    <property type="match status" value="1"/>
</dbReference>
<name>A0ABP9PWM9_9PSEU</name>
<dbReference type="Proteomes" id="UP001428817">
    <property type="component" value="Unassembled WGS sequence"/>
</dbReference>
<dbReference type="Pfam" id="PF00583">
    <property type="entry name" value="Acetyltransf_1"/>
    <property type="match status" value="1"/>
</dbReference>
<feature type="domain" description="N-acetyltransferase" evidence="3">
    <location>
        <begin position="1"/>
        <end position="160"/>
    </location>
</feature>
<keyword evidence="5" id="KW-1185">Reference proteome</keyword>
<dbReference type="PROSITE" id="PS51186">
    <property type="entry name" value="GNAT"/>
    <property type="match status" value="1"/>
</dbReference>
<dbReference type="InterPro" id="IPR050832">
    <property type="entry name" value="Bact_Acetyltransf"/>
</dbReference>
<sequence length="160" mass="17693">MRVADDRDLPALARLRREWTAERTGIPAPEPGEAGDGFDEAFAAWWRTELPRRTFWLAEAGDDRVGYTVVGSLNVVEVGNMPRPGARPGRWGYVGNAFVMSSFVDRGVASALLNAAVEHARVRRYQRLVLRPAPRGAPFYLRHGFVPAGEGMLMMLPSEG</sequence>
<evidence type="ECO:0000313" key="5">
    <source>
        <dbReference type="Proteomes" id="UP001428817"/>
    </source>
</evidence>
<evidence type="ECO:0000256" key="2">
    <source>
        <dbReference type="ARBA" id="ARBA00023315"/>
    </source>
</evidence>
<evidence type="ECO:0000313" key="4">
    <source>
        <dbReference type="EMBL" id="GAA5152279.1"/>
    </source>
</evidence>
<protein>
    <recommendedName>
        <fullName evidence="3">N-acetyltransferase domain-containing protein</fullName>
    </recommendedName>
</protein>
<reference evidence="5" key="1">
    <citation type="journal article" date="2019" name="Int. J. Syst. Evol. Microbiol.">
        <title>The Global Catalogue of Microorganisms (GCM) 10K type strain sequencing project: providing services to taxonomists for standard genome sequencing and annotation.</title>
        <authorList>
            <consortium name="The Broad Institute Genomics Platform"/>
            <consortium name="The Broad Institute Genome Sequencing Center for Infectious Disease"/>
            <person name="Wu L."/>
            <person name="Ma J."/>
        </authorList>
    </citation>
    <scope>NUCLEOTIDE SEQUENCE [LARGE SCALE GENOMIC DNA]</scope>
    <source>
        <strain evidence="5">JCM 18303</strain>
    </source>
</reference>
<evidence type="ECO:0000259" key="3">
    <source>
        <dbReference type="PROSITE" id="PS51186"/>
    </source>
</evidence>
<organism evidence="4 5">
    <name type="scientific">Pseudonocardia eucalypti</name>
    <dbReference type="NCBI Taxonomy" id="648755"/>
    <lineage>
        <taxon>Bacteria</taxon>
        <taxon>Bacillati</taxon>
        <taxon>Actinomycetota</taxon>
        <taxon>Actinomycetes</taxon>
        <taxon>Pseudonocardiales</taxon>
        <taxon>Pseudonocardiaceae</taxon>
        <taxon>Pseudonocardia</taxon>
    </lineage>
</organism>
<gene>
    <name evidence="4" type="ORF">GCM10023321_20700</name>
</gene>
<comment type="caution">
    <text evidence="4">The sequence shown here is derived from an EMBL/GenBank/DDBJ whole genome shotgun (WGS) entry which is preliminary data.</text>
</comment>
<proteinExistence type="predicted"/>
<accession>A0ABP9PWM9</accession>
<dbReference type="InterPro" id="IPR016181">
    <property type="entry name" value="Acyl_CoA_acyltransferase"/>
</dbReference>